<organism evidence="1 2">
    <name type="scientific">Batillaria attramentaria</name>
    <dbReference type="NCBI Taxonomy" id="370345"/>
    <lineage>
        <taxon>Eukaryota</taxon>
        <taxon>Metazoa</taxon>
        <taxon>Spiralia</taxon>
        <taxon>Lophotrochozoa</taxon>
        <taxon>Mollusca</taxon>
        <taxon>Gastropoda</taxon>
        <taxon>Caenogastropoda</taxon>
        <taxon>Sorbeoconcha</taxon>
        <taxon>Cerithioidea</taxon>
        <taxon>Batillariidae</taxon>
        <taxon>Batillaria</taxon>
    </lineage>
</organism>
<keyword evidence="2" id="KW-1185">Reference proteome</keyword>
<sequence length="67" mass="6857">RARSGIKVCRPVGALGCPYLSFARPVPVDSEQSVCAGQSCHCIGLSVGILATGPGQRVTDVNVSLAM</sequence>
<gene>
    <name evidence="1" type="ORF">BaRGS_00032994</name>
</gene>
<accession>A0ABD0JLU2</accession>
<name>A0ABD0JLU2_9CAEN</name>
<evidence type="ECO:0000313" key="2">
    <source>
        <dbReference type="Proteomes" id="UP001519460"/>
    </source>
</evidence>
<reference evidence="1 2" key="1">
    <citation type="journal article" date="2023" name="Sci. Data">
        <title>Genome assembly of the Korean intertidal mud-creeper Batillaria attramentaria.</title>
        <authorList>
            <person name="Patra A.K."/>
            <person name="Ho P.T."/>
            <person name="Jun S."/>
            <person name="Lee S.J."/>
            <person name="Kim Y."/>
            <person name="Won Y.J."/>
        </authorList>
    </citation>
    <scope>NUCLEOTIDE SEQUENCE [LARGE SCALE GENOMIC DNA]</scope>
    <source>
        <strain evidence="1">Wonlab-2016</strain>
    </source>
</reference>
<dbReference type="AlphaFoldDB" id="A0ABD0JLU2"/>
<feature type="non-terminal residue" evidence="1">
    <location>
        <position position="1"/>
    </location>
</feature>
<comment type="caution">
    <text evidence="1">The sequence shown here is derived from an EMBL/GenBank/DDBJ whole genome shotgun (WGS) entry which is preliminary data.</text>
</comment>
<dbReference type="Proteomes" id="UP001519460">
    <property type="component" value="Unassembled WGS sequence"/>
</dbReference>
<proteinExistence type="predicted"/>
<protein>
    <submittedName>
        <fullName evidence="1">Uncharacterized protein</fullName>
    </submittedName>
</protein>
<dbReference type="EMBL" id="JACVVK020000394">
    <property type="protein sequence ID" value="KAK7475773.1"/>
    <property type="molecule type" value="Genomic_DNA"/>
</dbReference>
<evidence type="ECO:0000313" key="1">
    <source>
        <dbReference type="EMBL" id="KAK7475773.1"/>
    </source>
</evidence>